<feature type="binding site" evidence="1">
    <location>
        <position position="78"/>
    </location>
    <ligand>
        <name>Ni(2+)</name>
        <dbReference type="ChEBI" id="CHEBI:49786"/>
    </ligand>
</feature>
<dbReference type="InterPro" id="IPR036388">
    <property type="entry name" value="WH-like_DNA-bd_sf"/>
</dbReference>
<feature type="binding site" evidence="1">
    <location>
        <position position="86"/>
    </location>
    <ligand>
        <name>Ni(2+)</name>
        <dbReference type="ChEBI" id="CHEBI:49786"/>
    </ligand>
</feature>
<dbReference type="SUPFAM" id="SSF75500">
    <property type="entry name" value="Putative transcriptional regulator TM1602, C-terminal domain"/>
    <property type="match status" value="1"/>
</dbReference>
<dbReference type="Proteomes" id="UP001198220">
    <property type="component" value="Unassembled WGS sequence"/>
</dbReference>
<evidence type="ECO:0000313" key="4">
    <source>
        <dbReference type="EMBL" id="MCC2125802.1"/>
    </source>
</evidence>
<feature type="domain" description="Helix-turn-helix type 11" evidence="3">
    <location>
        <begin position="7"/>
        <end position="59"/>
    </location>
</feature>
<dbReference type="SUPFAM" id="SSF46785">
    <property type="entry name" value="Winged helix' DNA-binding domain"/>
    <property type="match status" value="1"/>
</dbReference>
<dbReference type="AlphaFoldDB" id="A0AAE3A758"/>
<organism evidence="4 5">
    <name type="scientific">Hominiventricola filiformis</name>
    <dbReference type="NCBI Taxonomy" id="2885352"/>
    <lineage>
        <taxon>Bacteria</taxon>
        <taxon>Bacillati</taxon>
        <taxon>Bacillota</taxon>
        <taxon>Clostridia</taxon>
        <taxon>Lachnospirales</taxon>
        <taxon>Lachnospiraceae</taxon>
        <taxon>Hominiventricola</taxon>
    </lineage>
</organism>
<reference evidence="4 5" key="1">
    <citation type="submission" date="2021-10" db="EMBL/GenBank/DDBJ databases">
        <title>Anaerobic single-cell dispensing facilitates the cultivation of human gut bacteria.</title>
        <authorList>
            <person name="Afrizal A."/>
        </authorList>
    </citation>
    <scope>NUCLEOTIDE SEQUENCE [LARGE SCALE GENOMIC DNA]</scope>
    <source>
        <strain evidence="4 5">CLA-AA-H276</strain>
    </source>
</reference>
<name>A0AAE3A758_9FIRM</name>
<dbReference type="InterPro" id="IPR035922">
    <property type="entry name" value="3H_dom_sf"/>
</dbReference>
<dbReference type="InterPro" id="IPR013196">
    <property type="entry name" value="HTH_11"/>
</dbReference>
<dbReference type="RefSeq" id="WP_308459113.1">
    <property type="nucleotide sequence ID" value="NZ_JAJEPS010000004.1"/>
</dbReference>
<dbReference type="InterPro" id="IPR026043">
    <property type="entry name" value="NadR"/>
</dbReference>
<proteinExistence type="predicted"/>
<evidence type="ECO:0000259" key="2">
    <source>
        <dbReference type="Pfam" id="PF02829"/>
    </source>
</evidence>
<comment type="caution">
    <text evidence="4">The sequence shown here is derived from an EMBL/GenBank/DDBJ whole genome shotgun (WGS) entry which is preliminary data.</text>
</comment>
<dbReference type="Gene3D" id="3.30.1340.20">
    <property type="entry name" value="3H domain"/>
    <property type="match status" value="1"/>
</dbReference>
<keyword evidence="5" id="KW-1185">Reference proteome</keyword>
<dbReference type="InterPro" id="IPR004173">
    <property type="entry name" value="3H_domain"/>
</dbReference>
<evidence type="ECO:0000313" key="5">
    <source>
        <dbReference type="Proteomes" id="UP001198220"/>
    </source>
</evidence>
<dbReference type="GO" id="GO:0046872">
    <property type="term" value="F:metal ion binding"/>
    <property type="evidence" value="ECO:0007669"/>
    <property type="project" value="UniProtKB-KW"/>
</dbReference>
<keyword evidence="1" id="KW-0533">Nickel</keyword>
<dbReference type="PANTHER" id="PTHR40068:SF1">
    <property type="entry name" value="TRANSCRIPTION REPRESSOR NIAR-RELATED"/>
    <property type="match status" value="1"/>
</dbReference>
<evidence type="ECO:0000259" key="3">
    <source>
        <dbReference type="Pfam" id="PF08279"/>
    </source>
</evidence>
<dbReference type="Pfam" id="PF02829">
    <property type="entry name" value="3H"/>
    <property type="match status" value="1"/>
</dbReference>
<dbReference type="PIRSF" id="PIRSF037847">
    <property type="entry name" value="NiaR"/>
    <property type="match status" value="1"/>
</dbReference>
<dbReference type="InterPro" id="IPR036390">
    <property type="entry name" value="WH_DNA-bd_sf"/>
</dbReference>
<accession>A0AAE3A758</accession>
<evidence type="ECO:0000256" key="1">
    <source>
        <dbReference type="PIRSR" id="PIRSR037847-1"/>
    </source>
</evidence>
<dbReference type="Pfam" id="PF08279">
    <property type="entry name" value="HTH_11"/>
    <property type="match status" value="1"/>
</dbReference>
<gene>
    <name evidence="4" type="ORF">LKD36_06355</name>
</gene>
<dbReference type="PANTHER" id="PTHR40068">
    <property type="entry name" value="TRANSCRIPTION REPRESSOR NIAR-RELATED"/>
    <property type="match status" value="1"/>
</dbReference>
<dbReference type="Gene3D" id="1.10.10.10">
    <property type="entry name" value="Winged helix-like DNA-binding domain superfamily/Winged helix DNA-binding domain"/>
    <property type="match status" value="1"/>
</dbReference>
<protein>
    <submittedName>
        <fullName evidence="4">Transcription repressor NadR</fullName>
    </submittedName>
</protein>
<keyword evidence="1" id="KW-0479">Metal-binding</keyword>
<sequence length="170" mass="19475">MSEGDRRRAQILEILKKSEQPVSGTDLAGRLHVSRQVIVQDVALLRAENREILSTYKGYVLPSAEKQSSCVRVFRVNHTMEETLDELQTMVDYGGTVLDVFVEHPLYGQIRADLMVHNRLEVSQFVEKMAACKAHPLNMLTDGWHYHTVAAPSEKHLDLLEEELHKKHYL</sequence>
<feature type="binding site" evidence="1">
    <location>
        <position position="147"/>
    </location>
    <ligand>
        <name>Ni(2+)</name>
        <dbReference type="ChEBI" id="CHEBI:49786"/>
    </ligand>
</feature>
<feature type="binding site" evidence="1">
    <location>
        <position position="145"/>
    </location>
    <ligand>
        <name>Ni(2+)</name>
        <dbReference type="ChEBI" id="CHEBI:49786"/>
    </ligand>
</feature>
<feature type="domain" description="3H" evidence="2">
    <location>
        <begin position="75"/>
        <end position="170"/>
    </location>
</feature>
<dbReference type="EMBL" id="JAJEPS010000004">
    <property type="protein sequence ID" value="MCC2125802.1"/>
    <property type="molecule type" value="Genomic_DNA"/>
</dbReference>